<keyword evidence="2" id="KW-0808">Transferase</keyword>
<dbReference type="AlphaFoldDB" id="A0A8H7CDR1"/>
<dbReference type="InterPro" id="IPR012337">
    <property type="entry name" value="RNaseH-like_sf"/>
</dbReference>
<gene>
    <name evidence="2" type="ORF">MVEN_02340300</name>
</gene>
<sequence length="250" mass="27724">MEGEVEGLISATERALGARHHRILVVSDSQAGLRGILSTALRSGQFRAIRYDQLLRRALLDTPHLRITNLWTPAHIGTIGNELADVAAKAATLLPAPPSTPVSLTTCRRQIREAILRRWDMQWALSSTGRALRQVDRLPPFLILRHPYTASIPRAMISTISRLRTNFSTLNATRYRLRQTDSPACKACGAPETRNHFLLQCPAWEHLRPALQRALYEADILGAVDVPSLLSNAKLLKALVAFITATGRFS</sequence>
<keyword evidence="2" id="KW-0695">RNA-directed DNA polymerase</keyword>
<reference evidence="2" key="1">
    <citation type="submission" date="2020-05" db="EMBL/GenBank/DDBJ databases">
        <title>Mycena genomes resolve the evolution of fungal bioluminescence.</title>
        <authorList>
            <person name="Tsai I.J."/>
        </authorList>
    </citation>
    <scope>NUCLEOTIDE SEQUENCE</scope>
    <source>
        <strain evidence="2">CCC161011</strain>
    </source>
</reference>
<dbReference type="Gene3D" id="3.30.420.10">
    <property type="entry name" value="Ribonuclease H-like superfamily/Ribonuclease H"/>
    <property type="match status" value="1"/>
</dbReference>
<organism evidence="2 3">
    <name type="scientific">Mycena venus</name>
    <dbReference type="NCBI Taxonomy" id="2733690"/>
    <lineage>
        <taxon>Eukaryota</taxon>
        <taxon>Fungi</taxon>
        <taxon>Dikarya</taxon>
        <taxon>Basidiomycota</taxon>
        <taxon>Agaricomycotina</taxon>
        <taxon>Agaricomycetes</taxon>
        <taxon>Agaricomycetidae</taxon>
        <taxon>Agaricales</taxon>
        <taxon>Marasmiineae</taxon>
        <taxon>Mycenaceae</taxon>
        <taxon>Mycena</taxon>
    </lineage>
</organism>
<dbReference type="EMBL" id="JACAZI010000028">
    <property type="protein sequence ID" value="KAF7333834.1"/>
    <property type="molecule type" value="Genomic_DNA"/>
</dbReference>
<dbReference type="SUPFAM" id="SSF53098">
    <property type="entry name" value="Ribonuclease H-like"/>
    <property type="match status" value="1"/>
</dbReference>
<dbReference type="InterPro" id="IPR002156">
    <property type="entry name" value="RNaseH_domain"/>
</dbReference>
<dbReference type="InterPro" id="IPR036397">
    <property type="entry name" value="RNaseH_sf"/>
</dbReference>
<comment type="caution">
    <text evidence="2">The sequence shown here is derived from an EMBL/GenBank/DDBJ whole genome shotgun (WGS) entry which is preliminary data.</text>
</comment>
<protein>
    <submittedName>
        <fullName evidence="2">Reverse transcriptase</fullName>
    </submittedName>
</protein>
<evidence type="ECO:0000313" key="2">
    <source>
        <dbReference type="EMBL" id="KAF7333834.1"/>
    </source>
</evidence>
<feature type="domain" description="RNase H type-1" evidence="1">
    <location>
        <begin position="1"/>
        <end position="93"/>
    </location>
</feature>
<keyword evidence="2" id="KW-0548">Nucleotidyltransferase</keyword>
<keyword evidence="3" id="KW-1185">Reference proteome</keyword>
<name>A0A8H7CDR1_9AGAR</name>
<dbReference type="PROSITE" id="PS50879">
    <property type="entry name" value="RNASE_H_1"/>
    <property type="match status" value="1"/>
</dbReference>
<accession>A0A8H7CDR1</accession>
<dbReference type="GO" id="GO:0003676">
    <property type="term" value="F:nucleic acid binding"/>
    <property type="evidence" value="ECO:0007669"/>
    <property type="project" value="InterPro"/>
</dbReference>
<dbReference type="GO" id="GO:0003964">
    <property type="term" value="F:RNA-directed DNA polymerase activity"/>
    <property type="evidence" value="ECO:0007669"/>
    <property type="project" value="UniProtKB-KW"/>
</dbReference>
<proteinExistence type="predicted"/>
<dbReference type="Proteomes" id="UP000620124">
    <property type="component" value="Unassembled WGS sequence"/>
</dbReference>
<evidence type="ECO:0000259" key="1">
    <source>
        <dbReference type="PROSITE" id="PS50879"/>
    </source>
</evidence>
<evidence type="ECO:0000313" key="3">
    <source>
        <dbReference type="Proteomes" id="UP000620124"/>
    </source>
</evidence>
<dbReference type="OrthoDB" id="2997099at2759"/>
<dbReference type="GO" id="GO:0004523">
    <property type="term" value="F:RNA-DNA hybrid ribonuclease activity"/>
    <property type="evidence" value="ECO:0007669"/>
    <property type="project" value="InterPro"/>
</dbReference>